<dbReference type="RefSeq" id="WP_145352162.1">
    <property type="nucleotide sequence ID" value="NZ_CP036262.1"/>
</dbReference>
<dbReference type="EMBL" id="CP036262">
    <property type="protein sequence ID" value="QDS94132.1"/>
    <property type="molecule type" value="Genomic_DNA"/>
</dbReference>
<dbReference type="KEGG" id="rml:FF011L_29100"/>
<gene>
    <name evidence="2" type="ORF">FF011L_29100</name>
</gene>
<protein>
    <submittedName>
        <fullName evidence="2">Uncharacterized protein</fullName>
    </submittedName>
</protein>
<feature type="region of interest" description="Disordered" evidence="1">
    <location>
        <begin position="78"/>
        <end position="103"/>
    </location>
</feature>
<keyword evidence="3" id="KW-1185">Reference proteome</keyword>
<accession>A0A517MGW6</accession>
<organism evidence="2 3">
    <name type="scientific">Roseimaritima multifibrata</name>
    <dbReference type="NCBI Taxonomy" id="1930274"/>
    <lineage>
        <taxon>Bacteria</taxon>
        <taxon>Pseudomonadati</taxon>
        <taxon>Planctomycetota</taxon>
        <taxon>Planctomycetia</taxon>
        <taxon>Pirellulales</taxon>
        <taxon>Pirellulaceae</taxon>
        <taxon>Roseimaritima</taxon>
    </lineage>
</organism>
<evidence type="ECO:0000313" key="3">
    <source>
        <dbReference type="Proteomes" id="UP000320672"/>
    </source>
</evidence>
<dbReference type="AlphaFoldDB" id="A0A517MGW6"/>
<proteinExistence type="predicted"/>
<evidence type="ECO:0000256" key="1">
    <source>
        <dbReference type="SAM" id="MobiDB-lite"/>
    </source>
</evidence>
<reference evidence="2 3" key="1">
    <citation type="submission" date="2019-02" db="EMBL/GenBank/DDBJ databases">
        <title>Deep-cultivation of Planctomycetes and their phenomic and genomic characterization uncovers novel biology.</title>
        <authorList>
            <person name="Wiegand S."/>
            <person name="Jogler M."/>
            <person name="Boedeker C."/>
            <person name="Pinto D."/>
            <person name="Vollmers J."/>
            <person name="Rivas-Marin E."/>
            <person name="Kohn T."/>
            <person name="Peeters S.H."/>
            <person name="Heuer A."/>
            <person name="Rast P."/>
            <person name="Oberbeckmann S."/>
            <person name="Bunk B."/>
            <person name="Jeske O."/>
            <person name="Meyerdierks A."/>
            <person name="Storesund J.E."/>
            <person name="Kallscheuer N."/>
            <person name="Luecker S."/>
            <person name="Lage O.M."/>
            <person name="Pohl T."/>
            <person name="Merkel B.J."/>
            <person name="Hornburger P."/>
            <person name="Mueller R.-W."/>
            <person name="Bruemmer F."/>
            <person name="Labrenz M."/>
            <person name="Spormann A.M."/>
            <person name="Op den Camp H."/>
            <person name="Overmann J."/>
            <person name="Amann R."/>
            <person name="Jetten M.S.M."/>
            <person name="Mascher T."/>
            <person name="Medema M.H."/>
            <person name="Devos D.P."/>
            <person name="Kaster A.-K."/>
            <person name="Ovreas L."/>
            <person name="Rohde M."/>
            <person name="Galperin M.Y."/>
            <person name="Jogler C."/>
        </authorList>
    </citation>
    <scope>NUCLEOTIDE SEQUENCE [LARGE SCALE GENOMIC DNA]</scope>
    <source>
        <strain evidence="2 3">FF011L</strain>
    </source>
</reference>
<dbReference type="Proteomes" id="UP000320672">
    <property type="component" value="Chromosome"/>
</dbReference>
<evidence type="ECO:0000313" key="2">
    <source>
        <dbReference type="EMBL" id="QDS94132.1"/>
    </source>
</evidence>
<name>A0A517MGW6_9BACT</name>
<dbReference type="OrthoDB" id="276288at2"/>
<sequence>MKDPYLESEWTELCDHLRRCAVAISRNADQKSKFLRQAEEFATQAAPDHYHVLLERTAAASKLAVGWQKARAAGFAHDEEMIDEASDESFPASDPPTYSHAHA</sequence>